<evidence type="ECO:0000313" key="4">
    <source>
        <dbReference type="Proteomes" id="UP000295484"/>
    </source>
</evidence>
<feature type="region of interest" description="Disordered" evidence="1">
    <location>
        <begin position="22"/>
        <end position="159"/>
    </location>
</feature>
<feature type="signal peptide" evidence="2">
    <location>
        <begin position="1"/>
        <end position="23"/>
    </location>
</feature>
<dbReference type="AlphaFoldDB" id="A0A4R8G270"/>
<dbReference type="Proteomes" id="UP000295484">
    <property type="component" value="Unassembled WGS sequence"/>
</dbReference>
<proteinExistence type="predicted"/>
<feature type="compositionally biased region" description="Low complexity" evidence="1">
    <location>
        <begin position="101"/>
        <end position="123"/>
    </location>
</feature>
<feature type="compositionally biased region" description="Low complexity" evidence="1">
    <location>
        <begin position="22"/>
        <end position="33"/>
    </location>
</feature>
<reference evidence="3 4" key="1">
    <citation type="submission" date="2019-03" db="EMBL/GenBank/DDBJ databases">
        <title>Genomic Encyclopedia of Type Strains, Phase IV (KMG-IV): sequencing the most valuable type-strain genomes for metagenomic binning, comparative biology and taxonomic classification.</title>
        <authorList>
            <person name="Goeker M."/>
        </authorList>
    </citation>
    <scope>NUCLEOTIDE SEQUENCE [LARGE SCALE GENOMIC DNA]</scope>
    <source>
        <strain evidence="3 4">JA181</strain>
    </source>
</reference>
<feature type="compositionally biased region" description="Low complexity" evidence="1">
    <location>
        <begin position="78"/>
        <end position="93"/>
    </location>
</feature>
<feature type="chain" id="PRO_5020638007" description="Nickel/cobalt transporter regulator" evidence="2">
    <location>
        <begin position="24"/>
        <end position="191"/>
    </location>
</feature>
<organism evidence="3 4">
    <name type="scientific">Rhodovulum visakhapatnamense</name>
    <dbReference type="NCBI Taxonomy" id="364297"/>
    <lineage>
        <taxon>Bacteria</taxon>
        <taxon>Pseudomonadati</taxon>
        <taxon>Pseudomonadota</taxon>
        <taxon>Alphaproteobacteria</taxon>
        <taxon>Rhodobacterales</taxon>
        <taxon>Paracoccaceae</taxon>
        <taxon>Rhodovulum</taxon>
    </lineage>
</organism>
<dbReference type="EMBL" id="SOEB01000001">
    <property type="protein sequence ID" value="TDX33901.1"/>
    <property type="molecule type" value="Genomic_DNA"/>
</dbReference>
<feature type="compositionally biased region" description="Basic and acidic residues" evidence="1">
    <location>
        <begin position="140"/>
        <end position="155"/>
    </location>
</feature>
<comment type="caution">
    <text evidence="3">The sequence shown here is derived from an EMBL/GenBank/DDBJ whole genome shotgun (WGS) entry which is preliminary data.</text>
</comment>
<gene>
    <name evidence="3" type="ORF">EV657_101331</name>
</gene>
<dbReference type="RefSeq" id="WP_134076923.1">
    <property type="nucleotide sequence ID" value="NZ_SOEB01000001.1"/>
</dbReference>
<evidence type="ECO:0000313" key="3">
    <source>
        <dbReference type="EMBL" id="TDX33901.1"/>
    </source>
</evidence>
<evidence type="ECO:0000256" key="2">
    <source>
        <dbReference type="SAM" id="SignalP"/>
    </source>
</evidence>
<evidence type="ECO:0008006" key="5">
    <source>
        <dbReference type="Google" id="ProtNLM"/>
    </source>
</evidence>
<feature type="compositionally biased region" description="Low complexity" evidence="1">
    <location>
        <begin position="40"/>
        <end position="70"/>
    </location>
</feature>
<keyword evidence="2" id="KW-0732">Signal</keyword>
<sequence>MRLLTTGLAATITLTAGLSLAQAQPQGCPPGQAMKTGQCAQDQPRGQPRGQQPPGKGEPQAGAQQQTVPGGQPPGPGKPNAKPQQGQPAPQGKMQIGGSPAMGQPGPRPAQGAGDPGQAPQGGEIRPAPMPQGVAVGRHVPKDFRPMPHPERHGLDPNARYYTRNDGIVLKVNPDTLAVLGVVGMIAAMSN</sequence>
<protein>
    <recommendedName>
        <fullName evidence="5">Nickel/cobalt transporter regulator</fullName>
    </recommendedName>
</protein>
<accession>A0A4R8G270</accession>
<evidence type="ECO:0000256" key="1">
    <source>
        <dbReference type="SAM" id="MobiDB-lite"/>
    </source>
</evidence>
<name>A0A4R8G270_9RHOB</name>